<dbReference type="EMBL" id="JACLCP010000001">
    <property type="protein sequence ID" value="MBC2843739.1"/>
    <property type="molecule type" value="Genomic_DNA"/>
</dbReference>
<dbReference type="Proteomes" id="UP000533900">
    <property type="component" value="Unassembled WGS sequence"/>
</dbReference>
<gene>
    <name evidence="1" type="ORF">H7F21_01450</name>
</gene>
<evidence type="ECO:0000313" key="1">
    <source>
        <dbReference type="EMBL" id="MBC2843739.1"/>
    </source>
</evidence>
<organism evidence="1 2">
    <name type="scientific">Winogradskyella flava</name>
    <dbReference type="NCBI Taxonomy" id="1884876"/>
    <lineage>
        <taxon>Bacteria</taxon>
        <taxon>Pseudomonadati</taxon>
        <taxon>Bacteroidota</taxon>
        <taxon>Flavobacteriia</taxon>
        <taxon>Flavobacteriales</taxon>
        <taxon>Flavobacteriaceae</taxon>
        <taxon>Winogradskyella</taxon>
    </lineage>
</organism>
<dbReference type="PROSITE" id="PS51257">
    <property type="entry name" value="PROKAR_LIPOPROTEIN"/>
    <property type="match status" value="1"/>
</dbReference>
<reference evidence="1" key="1">
    <citation type="submission" date="2020-08" db="EMBL/GenBank/DDBJ databases">
        <title>Winogradskyella ouciana sp. nov., isolated from the hadal seawater of the Mariana Trench.</title>
        <authorList>
            <person name="He X."/>
        </authorList>
    </citation>
    <scope>NUCLEOTIDE SEQUENCE [LARGE SCALE GENOMIC DNA]</scope>
    <source>
        <strain evidence="1">KCTC 52348</strain>
    </source>
</reference>
<dbReference type="RefSeq" id="WP_185787455.1">
    <property type="nucleotide sequence ID" value="NZ_JACLCP010000001.1"/>
</dbReference>
<protein>
    <recommendedName>
        <fullName evidence="3">Lipocalin-like domain-containing protein</fullName>
    </recommendedName>
</protein>
<proteinExistence type="predicted"/>
<name>A0A842INE8_9FLAO</name>
<evidence type="ECO:0008006" key="3">
    <source>
        <dbReference type="Google" id="ProtNLM"/>
    </source>
</evidence>
<keyword evidence="2" id="KW-1185">Reference proteome</keyword>
<sequence>MKNFKNVMILIIASLFVACNNGDDGGLTRTLEDFERDMQFRWRMEQFIIKENGQPDTDITPDCLVEVNITETTYQDITRQGVNCENEIISDEYLYNLLEGNVLEVVDENDIVILSVIVSFLNENTMQFSQDNLNGNPDLSAEATYSKITE</sequence>
<comment type="caution">
    <text evidence="1">The sequence shown here is derived from an EMBL/GenBank/DDBJ whole genome shotgun (WGS) entry which is preliminary data.</text>
</comment>
<accession>A0A842INE8</accession>
<dbReference type="AlphaFoldDB" id="A0A842INE8"/>
<evidence type="ECO:0000313" key="2">
    <source>
        <dbReference type="Proteomes" id="UP000533900"/>
    </source>
</evidence>